<dbReference type="EMBL" id="BOMS01000044">
    <property type="protein sequence ID" value="GIE67114.1"/>
    <property type="molecule type" value="Genomic_DNA"/>
</dbReference>
<organism evidence="11 12">
    <name type="scientific">Actinoplanes palleronii</name>
    <dbReference type="NCBI Taxonomy" id="113570"/>
    <lineage>
        <taxon>Bacteria</taxon>
        <taxon>Bacillati</taxon>
        <taxon>Actinomycetota</taxon>
        <taxon>Actinomycetes</taxon>
        <taxon>Micromonosporales</taxon>
        <taxon>Micromonosporaceae</taxon>
        <taxon>Actinoplanes</taxon>
    </lineage>
</organism>
<dbReference type="Gene3D" id="3.30.450.40">
    <property type="match status" value="2"/>
</dbReference>
<dbReference type="Pfam" id="PF00989">
    <property type="entry name" value="PAS"/>
    <property type="match status" value="1"/>
</dbReference>
<dbReference type="SMART" id="SM00388">
    <property type="entry name" value="HisKA"/>
    <property type="match status" value="1"/>
</dbReference>
<feature type="domain" description="Histidine kinase" evidence="8">
    <location>
        <begin position="878"/>
        <end position="1084"/>
    </location>
</feature>
<dbReference type="Pfam" id="PF08448">
    <property type="entry name" value="PAS_4"/>
    <property type="match status" value="1"/>
</dbReference>
<dbReference type="PROSITE" id="PS50112">
    <property type="entry name" value="PAS"/>
    <property type="match status" value="3"/>
</dbReference>
<dbReference type="Gene3D" id="1.10.287.130">
    <property type="match status" value="1"/>
</dbReference>
<feature type="domain" description="PAS" evidence="9">
    <location>
        <begin position="721"/>
        <end position="778"/>
    </location>
</feature>
<dbReference type="PANTHER" id="PTHR43304">
    <property type="entry name" value="PHYTOCHROME-LIKE PROTEIN CPH1"/>
    <property type="match status" value="1"/>
</dbReference>
<evidence type="ECO:0000313" key="11">
    <source>
        <dbReference type="EMBL" id="GIE67114.1"/>
    </source>
</evidence>
<proteinExistence type="predicted"/>
<dbReference type="SMART" id="SM00091">
    <property type="entry name" value="PAS"/>
    <property type="match status" value="4"/>
</dbReference>
<dbReference type="SUPFAM" id="SSF55781">
    <property type="entry name" value="GAF domain-like"/>
    <property type="match status" value="2"/>
</dbReference>
<dbReference type="SMART" id="SM00086">
    <property type="entry name" value="PAC"/>
    <property type="match status" value="3"/>
</dbReference>
<comment type="caution">
    <text evidence="11">The sequence shown here is derived from an EMBL/GenBank/DDBJ whole genome shotgun (WGS) entry which is preliminary data.</text>
</comment>
<dbReference type="InterPro" id="IPR004358">
    <property type="entry name" value="Sig_transdc_His_kin-like_C"/>
</dbReference>
<name>A0ABQ4B8T6_9ACTN</name>
<dbReference type="InterPro" id="IPR000700">
    <property type="entry name" value="PAS-assoc_C"/>
</dbReference>
<dbReference type="InterPro" id="IPR036097">
    <property type="entry name" value="HisK_dim/P_sf"/>
</dbReference>
<dbReference type="CDD" id="cd00075">
    <property type="entry name" value="HATPase"/>
    <property type="match status" value="1"/>
</dbReference>
<keyword evidence="4" id="KW-0597">Phosphoprotein</keyword>
<protein>
    <recommendedName>
        <fullName evidence="3">histidine kinase</fullName>
        <ecNumber evidence="3">2.7.13.3</ecNumber>
    </recommendedName>
</protein>
<keyword evidence="6" id="KW-0418">Kinase</keyword>
<evidence type="ECO:0000256" key="7">
    <source>
        <dbReference type="ARBA" id="ARBA00023012"/>
    </source>
</evidence>
<dbReference type="Proteomes" id="UP000624709">
    <property type="component" value="Unassembled WGS sequence"/>
</dbReference>
<dbReference type="Pfam" id="PF02518">
    <property type="entry name" value="HATPase_c"/>
    <property type="match status" value="1"/>
</dbReference>
<dbReference type="InterPro" id="IPR003594">
    <property type="entry name" value="HATPase_dom"/>
</dbReference>
<dbReference type="Pfam" id="PF13185">
    <property type="entry name" value="GAF_2"/>
    <property type="match status" value="1"/>
</dbReference>
<dbReference type="SUPFAM" id="SSF55785">
    <property type="entry name" value="PYP-like sensor domain (PAS domain)"/>
    <property type="match status" value="4"/>
</dbReference>
<evidence type="ECO:0000256" key="4">
    <source>
        <dbReference type="ARBA" id="ARBA00022553"/>
    </source>
</evidence>
<evidence type="ECO:0000256" key="1">
    <source>
        <dbReference type="ARBA" id="ARBA00000085"/>
    </source>
</evidence>
<feature type="domain" description="PAC" evidence="10">
    <location>
        <begin position="794"/>
        <end position="846"/>
    </location>
</feature>
<feature type="domain" description="PAS" evidence="9">
    <location>
        <begin position="596"/>
        <end position="662"/>
    </location>
</feature>
<dbReference type="InterPro" id="IPR052162">
    <property type="entry name" value="Sensor_kinase/Photoreceptor"/>
</dbReference>
<dbReference type="Pfam" id="PF08447">
    <property type="entry name" value="PAS_3"/>
    <property type="match status" value="1"/>
</dbReference>
<keyword evidence="5" id="KW-0808">Transferase</keyword>
<dbReference type="NCBIfam" id="TIGR00229">
    <property type="entry name" value="sensory_box"/>
    <property type="match status" value="3"/>
</dbReference>
<evidence type="ECO:0000259" key="8">
    <source>
        <dbReference type="PROSITE" id="PS50109"/>
    </source>
</evidence>
<dbReference type="CDD" id="cd00130">
    <property type="entry name" value="PAS"/>
    <property type="match status" value="4"/>
</dbReference>
<evidence type="ECO:0000313" key="12">
    <source>
        <dbReference type="Proteomes" id="UP000624709"/>
    </source>
</evidence>
<dbReference type="InterPro" id="IPR013767">
    <property type="entry name" value="PAS_fold"/>
</dbReference>
<dbReference type="PROSITE" id="PS50109">
    <property type="entry name" value="HIS_KIN"/>
    <property type="match status" value="1"/>
</dbReference>
<dbReference type="InterPro" id="IPR000014">
    <property type="entry name" value="PAS"/>
</dbReference>
<dbReference type="InterPro" id="IPR013656">
    <property type="entry name" value="PAS_4"/>
</dbReference>
<evidence type="ECO:0000256" key="3">
    <source>
        <dbReference type="ARBA" id="ARBA00012438"/>
    </source>
</evidence>
<dbReference type="InterPro" id="IPR003661">
    <property type="entry name" value="HisK_dim/P_dom"/>
</dbReference>
<dbReference type="Gene3D" id="3.30.565.10">
    <property type="entry name" value="Histidine kinase-like ATPase, C-terminal domain"/>
    <property type="match status" value="1"/>
</dbReference>
<comment type="subcellular location">
    <subcellularLocation>
        <location evidence="2">Cell membrane</location>
    </subcellularLocation>
</comment>
<evidence type="ECO:0000256" key="2">
    <source>
        <dbReference type="ARBA" id="ARBA00004236"/>
    </source>
</evidence>
<dbReference type="CDD" id="cd00082">
    <property type="entry name" value="HisKA"/>
    <property type="match status" value="1"/>
</dbReference>
<dbReference type="EC" id="2.7.13.3" evidence="3"/>
<dbReference type="Gene3D" id="3.30.450.20">
    <property type="entry name" value="PAS domain"/>
    <property type="match status" value="4"/>
</dbReference>
<dbReference type="PANTHER" id="PTHR43304:SF1">
    <property type="entry name" value="PAC DOMAIN-CONTAINING PROTEIN"/>
    <property type="match status" value="1"/>
</dbReference>
<gene>
    <name evidence="11" type="ORF">Apa02nite_032220</name>
</gene>
<dbReference type="SUPFAM" id="SSF47384">
    <property type="entry name" value="Homodimeric domain of signal transducing histidine kinase"/>
    <property type="match status" value="1"/>
</dbReference>
<comment type="catalytic activity">
    <reaction evidence="1">
        <text>ATP + protein L-histidine = ADP + protein N-phospho-L-histidine.</text>
        <dbReference type="EC" id="2.7.13.3"/>
    </reaction>
</comment>
<dbReference type="SMART" id="SM00065">
    <property type="entry name" value="GAF"/>
    <property type="match status" value="2"/>
</dbReference>
<keyword evidence="7" id="KW-0902">Two-component regulatory system</keyword>
<keyword evidence="12" id="KW-1185">Reference proteome</keyword>
<dbReference type="PRINTS" id="PR00344">
    <property type="entry name" value="BCTRLSENSOR"/>
</dbReference>
<evidence type="ECO:0000259" key="9">
    <source>
        <dbReference type="PROSITE" id="PS50112"/>
    </source>
</evidence>
<dbReference type="InterPro" id="IPR003018">
    <property type="entry name" value="GAF"/>
</dbReference>
<dbReference type="Pfam" id="PF00512">
    <property type="entry name" value="HisKA"/>
    <property type="match status" value="1"/>
</dbReference>
<dbReference type="SUPFAM" id="SSF55874">
    <property type="entry name" value="ATPase domain of HSP90 chaperone/DNA topoisomerase II/histidine kinase"/>
    <property type="match status" value="1"/>
</dbReference>
<feature type="domain" description="PAS" evidence="9">
    <location>
        <begin position="180"/>
        <end position="231"/>
    </location>
</feature>
<dbReference type="RefSeq" id="WP_203825645.1">
    <property type="nucleotide sequence ID" value="NZ_BAAATY010000037.1"/>
</dbReference>
<feature type="domain" description="PAC" evidence="10">
    <location>
        <begin position="668"/>
        <end position="720"/>
    </location>
</feature>
<dbReference type="InterPro" id="IPR036890">
    <property type="entry name" value="HATPase_C_sf"/>
</dbReference>
<dbReference type="InterPro" id="IPR035965">
    <property type="entry name" value="PAS-like_dom_sf"/>
</dbReference>
<evidence type="ECO:0000256" key="5">
    <source>
        <dbReference type="ARBA" id="ARBA00022679"/>
    </source>
</evidence>
<dbReference type="InterPro" id="IPR005467">
    <property type="entry name" value="His_kinase_dom"/>
</dbReference>
<accession>A0ABQ4B8T6</accession>
<reference evidence="11 12" key="1">
    <citation type="submission" date="2021-01" db="EMBL/GenBank/DDBJ databases">
        <title>Whole genome shotgun sequence of Actinoplanes palleronii NBRC 14916.</title>
        <authorList>
            <person name="Komaki H."/>
            <person name="Tamura T."/>
        </authorList>
    </citation>
    <scope>NUCLEOTIDE SEQUENCE [LARGE SCALE GENOMIC DNA]</scope>
    <source>
        <strain evidence="11 12">NBRC 14916</strain>
    </source>
</reference>
<dbReference type="InterPro" id="IPR029016">
    <property type="entry name" value="GAF-like_dom_sf"/>
</dbReference>
<evidence type="ECO:0000259" key="10">
    <source>
        <dbReference type="PROSITE" id="PS50113"/>
    </source>
</evidence>
<dbReference type="SMART" id="SM00387">
    <property type="entry name" value="HATPase_c"/>
    <property type="match status" value="1"/>
</dbReference>
<dbReference type="InterPro" id="IPR001610">
    <property type="entry name" value="PAC"/>
</dbReference>
<sequence length="1084" mass="116789">MDTTVEPARSGHGALTDPGRLAAVTATGLLETTSPALDELTALAARLVGTRVALVNLVGAESQISVSHHGVPASPGARQLPLTHSYCRHVVESGEPLVVPDAREHPLLRGNPAIADFRALAYLGVPVRSPDGLVLGTLCAFHSDVRTWSDADVATMTGLAAVASGEVATRTALTGRQRGDNREMRQVLDSALDAFVAAGPDGLVTGWNRAAEQLFGWTEAEVLGRPVGELLTAGTGRPAFTTWLAAVSATRSADQRGEFEAMHCLGPRRFPVEVSATAREPVVHMFVRDLSGVRRSEQLRKLEYAVAGALAAAQSAEQAAEAVVARVGEGLRWPYVEFWHLDTTADERLVRLAEWSSDTARTAPMRAVVELGRDAGVLGEVRDSSAARWITGLPGADPLRGAVAGAAGLRTVVAVPVRNGTDVVGILAAFDRRDTPPDTELMAALESIAAHIGQYVHRRRAIDLELELSRAQRHFDLVVGNLDDFLWTVRVTTDGAVRMIYASPNNTGIFGGTAPAGGDLGLAMAGMMHPDDRAEFLTFRDTLVAGQPSQVVSRLIGRDGVTRWVWTRGYPRSDNGQLLVDGVCSDVTERHLDNVRLRQQAELLDLAPTAVIVRDLEHRITYWNRGAEAVYGWKSAAVLGRYTHRLLDTRYPVSRTIVDQTLADTGGWIGEVGHLRSDGTRIVVLSHQGVQRDDDGQPMAILEVNVDVTARRHAERRLADSEKRLRTQFSLVTVGQAAISLEGRFQEVNPALADILGRTVTDLEGVTLDQVTHPEDRDDNHRTAAYMFTEDQPTGRYLRLLHADGRAVDAEVGMSLVRDSDGQPVSFIAVVQDVTARLAAERERDAAALQLADRNTELQHINGRLADANTLKLDLMGMMSHEIGTPLNTIGGYADMMLADAEQLSPAHRKGLGVIVRSTERLNQLRAEILTMCTIDGGHLQASPEPVRLAPALHDTVTSLEIDVPVHCPDDLLALVHPSHLQQIVTNFCTNAGKYAGGVTAITAERHGDRVRIAVHDDGPGIPALLRPHLFERFTRSTDNNPAVQGHGLGLYIVKGLAEANNGSVAHQPAEPTGSIFSLTLPAG</sequence>
<dbReference type="Pfam" id="PF01590">
    <property type="entry name" value="GAF"/>
    <property type="match status" value="1"/>
</dbReference>
<dbReference type="PROSITE" id="PS50113">
    <property type="entry name" value="PAC"/>
    <property type="match status" value="2"/>
</dbReference>
<evidence type="ECO:0000256" key="6">
    <source>
        <dbReference type="ARBA" id="ARBA00022777"/>
    </source>
</evidence>
<dbReference type="InterPro" id="IPR013655">
    <property type="entry name" value="PAS_fold_3"/>
</dbReference>